<dbReference type="RefSeq" id="WP_163742534.1">
    <property type="nucleotide sequence ID" value="NZ_JAAGOA010000020.1"/>
</dbReference>
<keyword evidence="2 4" id="KW-0238">DNA-binding</keyword>
<dbReference type="EMBL" id="JAAGOA010000020">
    <property type="protein sequence ID" value="NEE03166.1"/>
    <property type="molecule type" value="Genomic_DNA"/>
</dbReference>
<dbReference type="InterPro" id="IPR009057">
    <property type="entry name" value="Homeodomain-like_sf"/>
</dbReference>
<dbReference type="Gene3D" id="1.10.357.10">
    <property type="entry name" value="Tetracycline Repressor, domain 2"/>
    <property type="match status" value="1"/>
</dbReference>
<organism evidence="6 7">
    <name type="scientific">Phytoactinopolyspora halotolerans</name>
    <dbReference type="NCBI Taxonomy" id="1981512"/>
    <lineage>
        <taxon>Bacteria</taxon>
        <taxon>Bacillati</taxon>
        <taxon>Actinomycetota</taxon>
        <taxon>Actinomycetes</taxon>
        <taxon>Jiangellales</taxon>
        <taxon>Jiangellaceae</taxon>
        <taxon>Phytoactinopolyspora</taxon>
    </lineage>
</organism>
<evidence type="ECO:0000256" key="1">
    <source>
        <dbReference type="ARBA" id="ARBA00023015"/>
    </source>
</evidence>
<dbReference type="SUPFAM" id="SSF46689">
    <property type="entry name" value="Homeodomain-like"/>
    <property type="match status" value="1"/>
</dbReference>
<feature type="DNA-binding region" description="H-T-H motif" evidence="4">
    <location>
        <begin position="24"/>
        <end position="43"/>
    </location>
</feature>
<evidence type="ECO:0000259" key="5">
    <source>
        <dbReference type="PROSITE" id="PS50977"/>
    </source>
</evidence>
<dbReference type="AlphaFoldDB" id="A0A6L9SD51"/>
<dbReference type="InterPro" id="IPR001647">
    <property type="entry name" value="HTH_TetR"/>
</dbReference>
<evidence type="ECO:0000313" key="7">
    <source>
        <dbReference type="Proteomes" id="UP000475214"/>
    </source>
</evidence>
<name>A0A6L9SD51_9ACTN</name>
<dbReference type="SUPFAM" id="SSF48498">
    <property type="entry name" value="Tetracyclin repressor-like, C-terminal domain"/>
    <property type="match status" value="1"/>
</dbReference>
<evidence type="ECO:0000313" key="6">
    <source>
        <dbReference type="EMBL" id="NEE03166.1"/>
    </source>
</evidence>
<dbReference type="PRINTS" id="PR00455">
    <property type="entry name" value="HTHTETR"/>
</dbReference>
<dbReference type="PANTHER" id="PTHR30055:SF238">
    <property type="entry name" value="MYCOFACTOCIN BIOSYNTHESIS TRANSCRIPTIONAL REGULATOR MFTR-RELATED"/>
    <property type="match status" value="1"/>
</dbReference>
<evidence type="ECO:0000256" key="4">
    <source>
        <dbReference type="PROSITE-ProRule" id="PRU00335"/>
    </source>
</evidence>
<proteinExistence type="predicted"/>
<dbReference type="GO" id="GO:0000976">
    <property type="term" value="F:transcription cis-regulatory region binding"/>
    <property type="evidence" value="ECO:0007669"/>
    <property type="project" value="TreeGrafter"/>
</dbReference>
<keyword evidence="3" id="KW-0804">Transcription</keyword>
<gene>
    <name evidence="6" type="ORF">G1H10_23655</name>
</gene>
<dbReference type="Proteomes" id="UP000475214">
    <property type="component" value="Unassembled WGS sequence"/>
</dbReference>
<dbReference type="GO" id="GO:0003700">
    <property type="term" value="F:DNA-binding transcription factor activity"/>
    <property type="evidence" value="ECO:0007669"/>
    <property type="project" value="TreeGrafter"/>
</dbReference>
<comment type="caution">
    <text evidence="6">The sequence shown here is derived from an EMBL/GenBank/DDBJ whole genome shotgun (WGS) entry which is preliminary data.</text>
</comment>
<keyword evidence="7" id="KW-1185">Reference proteome</keyword>
<dbReference type="PANTHER" id="PTHR30055">
    <property type="entry name" value="HTH-TYPE TRANSCRIPTIONAL REGULATOR RUTR"/>
    <property type="match status" value="1"/>
</dbReference>
<accession>A0A6L9SD51</accession>
<evidence type="ECO:0000256" key="2">
    <source>
        <dbReference type="ARBA" id="ARBA00023125"/>
    </source>
</evidence>
<keyword evidence="1" id="KW-0805">Transcription regulation</keyword>
<sequence>MTTRDRILDAAAQIMRGDGIARATTKEIASRAGFSEATLYKHFPDKVAIFTAVLNERLPDLGSVLQGLPERVGKGSVEENLRDVAAAALRFYEQGFPMAMGLFSERRLLAAYRDGLQRHGAGPRHVNLALRTYLESERQHGRVRPDVDVDAAAALLLGACFQDAFYRHFYDESADEPAERARSLARTVVAGLVVPAAGDDGSTGDGR</sequence>
<reference evidence="6 7" key="1">
    <citation type="submission" date="2020-02" db="EMBL/GenBank/DDBJ databases">
        <authorList>
            <person name="Li X.-J."/>
            <person name="Han X.-M."/>
        </authorList>
    </citation>
    <scope>NUCLEOTIDE SEQUENCE [LARGE SCALE GENOMIC DNA]</scope>
    <source>
        <strain evidence="6 7">CCTCC AB 2017055</strain>
    </source>
</reference>
<dbReference type="InterPro" id="IPR036271">
    <property type="entry name" value="Tet_transcr_reg_TetR-rel_C_sf"/>
</dbReference>
<dbReference type="InterPro" id="IPR039536">
    <property type="entry name" value="TetR_C_Proteobacteria"/>
</dbReference>
<dbReference type="InterPro" id="IPR050109">
    <property type="entry name" value="HTH-type_TetR-like_transc_reg"/>
</dbReference>
<evidence type="ECO:0000256" key="3">
    <source>
        <dbReference type="ARBA" id="ARBA00023163"/>
    </source>
</evidence>
<protein>
    <submittedName>
        <fullName evidence="6">TetR/AcrR family transcriptional regulator</fullName>
    </submittedName>
</protein>
<dbReference type="Pfam" id="PF00440">
    <property type="entry name" value="TetR_N"/>
    <property type="match status" value="1"/>
</dbReference>
<dbReference type="Pfam" id="PF14246">
    <property type="entry name" value="TetR_C_7"/>
    <property type="match status" value="1"/>
</dbReference>
<feature type="domain" description="HTH tetR-type" evidence="5">
    <location>
        <begin position="1"/>
        <end position="61"/>
    </location>
</feature>
<dbReference type="PROSITE" id="PS50977">
    <property type="entry name" value="HTH_TETR_2"/>
    <property type="match status" value="1"/>
</dbReference>